<comment type="caution">
    <text evidence="2">The sequence shown here is derived from an EMBL/GenBank/DDBJ whole genome shotgun (WGS) entry which is preliminary data.</text>
</comment>
<proteinExistence type="predicted"/>
<gene>
    <name evidence="2" type="ORF">SEMRO_955_G224450.1</name>
</gene>
<protein>
    <submittedName>
        <fullName evidence="2">Uncharacterized protein</fullName>
    </submittedName>
</protein>
<sequence>MGIDPNSADYRNSKRPALDCLDVSGKQPNYFDMFTHATNPDLVTSDIVVLSNADQAFDSSLQWAKYIKNTTVLALSTWGFKAERVPSPTKDYFRFIHGSNSTEFQTEIEAKCRENYYSSWDAHVFHRTLVAGRLKPENFQRPTVNKLSNSNHSNSNHETAFFKMNENAAENSALWAIMKELPPPNDTPTDVHACTVIQTWHFHGAPKMHAHEDAYWYWEGTEETARPGVPKPHRWPQRDHSTLMNSFVVGFVPEEKAMVPMTSQQKKQIEVKQMMLELKKLERDRRPNGKKNRRKKALIEELQKAASEAV</sequence>
<reference evidence="2" key="1">
    <citation type="submission" date="2020-06" db="EMBL/GenBank/DDBJ databases">
        <authorList>
            <consortium name="Plant Systems Biology data submission"/>
        </authorList>
    </citation>
    <scope>NUCLEOTIDE SEQUENCE</scope>
    <source>
        <strain evidence="2">D6</strain>
    </source>
</reference>
<evidence type="ECO:0000313" key="3">
    <source>
        <dbReference type="Proteomes" id="UP001153069"/>
    </source>
</evidence>
<evidence type="ECO:0000313" key="2">
    <source>
        <dbReference type="EMBL" id="CAB9518700.1"/>
    </source>
</evidence>
<organism evidence="2 3">
    <name type="scientific">Seminavis robusta</name>
    <dbReference type="NCBI Taxonomy" id="568900"/>
    <lineage>
        <taxon>Eukaryota</taxon>
        <taxon>Sar</taxon>
        <taxon>Stramenopiles</taxon>
        <taxon>Ochrophyta</taxon>
        <taxon>Bacillariophyta</taxon>
        <taxon>Bacillariophyceae</taxon>
        <taxon>Bacillariophycidae</taxon>
        <taxon>Naviculales</taxon>
        <taxon>Naviculaceae</taxon>
        <taxon>Seminavis</taxon>
    </lineage>
</organism>
<dbReference type="Proteomes" id="UP001153069">
    <property type="component" value="Unassembled WGS sequence"/>
</dbReference>
<feature type="region of interest" description="Disordered" evidence="1">
    <location>
        <begin position="280"/>
        <end position="310"/>
    </location>
</feature>
<evidence type="ECO:0000256" key="1">
    <source>
        <dbReference type="SAM" id="MobiDB-lite"/>
    </source>
</evidence>
<accession>A0A9N8EE26</accession>
<dbReference type="EMBL" id="CAICTM010000953">
    <property type="protein sequence ID" value="CAB9518700.1"/>
    <property type="molecule type" value="Genomic_DNA"/>
</dbReference>
<name>A0A9N8EE26_9STRA</name>
<keyword evidence="3" id="KW-1185">Reference proteome</keyword>
<dbReference type="AlphaFoldDB" id="A0A9N8EE26"/>